<feature type="transmembrane region" description="Helical" evidence="6">
    <location>
        <begin position="237"/>
        <end position="255"/>
    </location>
</feature>
<feature type="transmembrane region" description="Helical" evidence="6">
    <location>
        <begin position="397"/>
        <end position="416"/>
    </location>
</feature>
<keyword evidence="4 6" id="KW-1133">Transmembrane helix</keyword>
<dbReference type="Proteomes" id="UP000252706">
    <property type="component" value="Unassembled WGS sequence"/>
</dbReference>
<dbReference type="EMBL" id="QOCE01000045">
    <property type="protein sequence ID" value="RBW51648.1"/>
    <property type="molecule type" value="Genomic_DNA"/>
</dbReference>
<dbReference type="PANTHER" id="PTHR43243">
    <property type="entry name" value="INNER MEMBRANE TRANSPORTER YGJI-RELATED"/>
    <property type="match status" value="1"/>
</dbReference>
<feature type="transmembrane region" description="Helical" evidence="6">
    <location>
        <begin position="370"/>
        <end position="391"/>
    </location>
</feature>
<sequence>MNEGLARSALAFDPEVDLRVYLTNASNSLTARKGRSMVKNPIPLAQDKAPPTTSLNRSLTLPLLTLYGLGVTVGAGIYVLIGVTAAQAGPYAWIAFLLAASVVGFTAFSYAELATRYPVSAGESAYVDAGFGRADLATAIGILVAISGLVSASAITVGASGYLGSLTGVEPSALILGIVTTMGLLAWWGITQSVVVAGIVTVIEILGLIVVIGWSMAMTERLGVSPKDLIPPLWGSHWTGIISATVLAFFAFIGFEDMVNVAEEVEEPRRTIPKAIIYTLIIATILYLATCIAVTLAVPMEALAGSSAPLALVFADAPEAMQISFTAIAVVATVNGVLIQMIMVSRVIYGMADRGRLPTGFARLSAHTQTPSVATAFVAICILGLSLFLPIARLAEWTSQIVLSVFVCVNLALIAIKRRAEPADDHFSIPLLVPVCGSIISGILLVVSLF</sequence>
<feature type="transmembrane region" description="Helical" evidence="6">
    <location>
        <begin position="171"/>
        <end position="188"/>
    </location>
</feature>
<comment type="caution">
    <text evidence="7">The sequence shown here is derived from an EMBL/GenBank/DDBJ whole genome shotgun (WGS) entry which is preliminary data.</text>
</comment>
<evidence type="ECO:0000256" key="6">
    <source>
        <dbReference type="SAM" id="Phobius"/>
    </source>
</evidence>
<feature type="transmembrane region" description="Helical" evidence="6">
    <location>
        <begin position="64"/>
        <end position="85"/>
    </location>
</feature>
<evidence type="ECO:0000256" key="2">
    <source>
        <dbReference type="ARBA" id="ARBA00022448"/>
    </source>
</evidence>
<accession>A0A366WN71</accession>
<evidence type="ECO:0000313" key="8">
    <source>
        <dbReference type="Proteomes" id="UP000252706"/>
    </source>
</evidence>
<gene>
    <name evidence="7" type="ORF">DS909_18880</name>
</gene>
<keyword evidence="3 6" id="KW-0812">Transmembrane</keyword>
<name>A0A366WN71_9RHOB</name>
<dbReference type="PIRSF" id="PIRSF006060">
    <property type="entry name" value="AA_transporter"/>
    <property type="match status" value="1"/>
</dbReference>
<feature type="transmembrane region" description="Helical" evidence="6">
    <location>
        <begin position="134"/>
        <end position="159"/>
    </location>
</feature>
<dbReference type="AlphaFoldDB" id="A0A366WN71"/>
<dbReference type="Gene3D" id="1.20.1740.10">
    <property type="entry name" value="Amino acid/polyamine transporter I"/>
    <property type="match status" value="1"/>
</dbReference>
<feature type="transmembrane region" description="Helical" evidence="6">
    <location>
        <begin position="320"/>
        <end position="349"/>
    </location>
</feature>
<protein>
    <submittedName>
        <fullName evidence="7">Amino acid permease</fullName>
    </submittedName>
</protein>
<dbReference type="InterPro" id="IPR002293">
    <property type="entry name" value="AA/rel_permease1"/>
</dbReference>
<organism evidence="7 8">
    <name type="scientific">Phaeobacter gallaeciensis</name>
    <dbReference type="NCBI Taxonomy" id="60890"/>
    <lineage>
        <taxon>Bacteria</taxon>
        <taxon>Pseudomonadati</taxon>
        <taxon>Pseudomonadota</taxon>
        <taxon>Alphaproteobacteria</taxon>
        <taxon>Rhodobacterales</taxon>
        <taxon>Roseobacteraceae</taxon>
        <taxon>Phaeobacter</taxon>
    </lineage>
</organism>
<evidence type="ECO:0000256" key="1">
    <source>
        <dbReference type="ARBA" id="ARBA00004141"/>
    </source>
</evidence>
<evidence type="ECO:0000256" key="5">
    <source>
        <dbReference type="ARBA" id="ARBA00023136"/>
    </source>
</evidence>
<proteinExistence type="predicted"/>
<comment type="subcellular location">
    <subcellularLocation>
        <location evidence="1">Membrane</location>
        <topology evidence="1">Multi-pass membrane protein</topology>
    </subcellularLocation>
</comment>
<keyword evidence="2" id="KW-0813">Transport</keyword>
<dbReference type="GO" id="GO:0015171">
    <property type="term" value="F:amino acid transmembrane transporter activity"/>
    <property type="evidence" value="ECO:0007669"/>
    <property type="project" value="TreeGrafter"/>
</dbReference>
<dbReference type="Pfam" id="PF13520">
    <property type="entry name" value="AA_permease_2"/>
    <property type="match status" value="1"/>
</dbReference>
<keyword evidence="5 6" id="KW-0472">Membrane</keyword>
<feature type="transmembrane region" description="Helical" evidence="6">
    <location>
        <begin position="91"/>
        <end position="113"/>
    </location>
</feature>
<dbReference type="RefSeq" id="WP_181824718.1">
    <property type="nucleotide sequence ID" value="NZ_QOCE01000045.1"/>
</dbReference>
<feature type="transmembrane region" description="Helical" evidence="6">
    <location>
        <begin position="276"/>
        <end position="300"/>
    </location>
</feature>
<evidence type="ECO:0000256" key="3">
    <source>
        <dbReference type="ARBA" id="ARBA00022692"/>
    </source>
</evidence>
<evidence type="ECO:0000256" key="4">
    <source>
        <dbReference type="ARBA" id="ARBA00022989"/>
    </source>
</evidence>
<reference evidence="7 8" key="1">
    <citation type="submission" date="2018-07" db="EMBL/GenBank/DDBJ databases">
        <title>Modular assembly of carbohydrate-degrading microbial communities in the ocean.</title>
        <authorList>
            <person name="Enke T.N."/>
            <person name="Datta M.S."/>
            <person name="Schwartzman J.A."/>
            <person name="Cermak N."/>
            <person name="Schmitz D.A."/>
            <person name="Barrere J."/>
            <person name="Cordero O.X."/>
        </authorList>
    </citation>
    <scope>NUCLEOTIDE SEQUENCE [LARGE SCALE GENOMIC DNA]</scope>
    <source>
        <strain evidence="7 8">C3M10</strain>
    </source>
</reference>
<feature type="transmembrane region" description="Helical" evidence="6">
    <location>
        <begin position="195"/>
        <end position="217"/>
    </location>
</feature>
<evidence type="ECO:0000313" key="7">
    <source>
        <dbReference type="EMBL" id="RBW51648.1"/>
    </source>
</evidence>
<feature type="transmembrane region" description="Helical" evidence="6">
    <location>
        <begin position="428"/>
        <end position="449"/>
    </location>
</feature>
<dbReference type="PANTHER" id="PTHR43243:SF4">
    <property type="entry name" value="CATIONIC AMINO ACID TRANSPORTER 4"/>
    <property type="match status" value="1"/>
</dbReference>
<dbReference type="GO" id="GO:0016020">
    <property type="term" value="C:membrane"/>
    <property type="evidence" value="ECO:0007669"/>
    <property type="project" value="UniProtKB-SubCell"/>
</dbReference>